<evidence type="ECO:0000313" key="9">
    <source>
        <dbReference type="Proteomes" id="UP001301140"/>
    </source>
</evidence>
<feature type="transmembrane region" description="Helical" evidence="7">
    <location>
        <begin position="42"/>
        <end position="65"/>
    </location>
</feature>
<feature type="transmembrane region" description="Helical" evidence="7">
    <location>
        <begin position="341"/>
        <end position="360"/>
    </location>
</feature>
<dbReference type="Pfam" id="PF05977">
    <property type="entry name" value="MFS_3"/>
    <property type="match status" value="1"/>
</dbReference>
<evidence type="ECO:0000256" key="3">
    <source>
        <dbReference type="ARBA" id="ARBA00022475"/>
    </source>
</evidence>
<feature type="transmembrane region" description="Helical" evidence="7">
    <location>
        <begin position="314"/>
        <end position="335"/>
    </location>
</feature>
<evidence type="ECO:0000256" key="6">
    <source>
        <dbReference type="ARBA" id="ARBA00023136"/>
    </source>
</evidence>
<keyword evidence="9" id="KW-1185">Reference proteome</keyword>
<dbReference type="AlphaFoldDB" id="A0AAP4D5Q5"/>
<feature type="transmembrane region" description="Helical" evidence="7">
    <location>
        <begin position="104"/>
        <end position="122"/>
    </location>
</feature>
<dbReference type="PANTHER" id="PTHR23513">
    <property type="entry name" value="INTEGRAL MEMBRANE EFFLUX PROTEIN-RELATED"/>
    <property type="match status" value="1"/>
</dbReference>
<evidence type="ECO:0000256" key="2">
    <source>
        <dbReference type="ARBA" id="ARBA00022448"/>
    </source>
</evidence>
<feature type="transmembrane region" description="Helical" evidence="7">
    <location>
        <begin position="372"/>
        <end position="390"/>
    </location>
</feature>
<keyword evidence="6 7" id="KW-0472">Membrane</keyword>
<dbReference type="PROSITE" id="PS00217">
    <property type="entry name" value="SUGAR_TRANSPORT_2"/>
    <property type="match status" value="1"/>
</dbReference>
<feature type="transmembrane region" description="Helical" evidence="7">
    <location>
        <begin position="71"/>
        <end position="92"/>
    </location>
</feature>
<dbReference type="EMBL" id="JARGEQ010000096">
    <property type="protein sequence ID" value="MDF1586855.1"/>
    <property type="molecule type" value="Genomic_DNA"/>
</dbReference>
<dbReference type="InterPro" id="IPR010290">
    <property type="entry name" value="TM_effector"/>
</dbReference>
<comment type="caution">
    <text evidence="8">The sequence shown here is derived from an EMBL/GenBank/DDBJ whole genome shotgun (WGS) entry which is preliminary data.</text>
</comment>
<organism evidence="8 9">
    <name type="scientific">Marinimicrococcus flavescens</name>
    <dbReference type="NCBI Taxonomy" id="3031815"/>
    <lineage>
        <taxon>Bacteria</taxon>
        <taxon>Pseudomonadati</taxon>
        <taxon>Pseudomonadota</taxon>
        <taxon>Alphaproteobacteria</taxon>
        <taxon>Geminicoccales</taxon>
        <taxon>Geminicoccaceae</taxon>
        <taxon>Marinimicrococcus</taxon>
    </lineage>
</organism>
<dbReference type="PANTHER" id="PTHR23513:SF11">
    <property type="entry name" value="STAPHYLOFERRIN A TRANSPORTER"/>
    <property type="match status" value="1"/>
</dbReference>
<accession>A0AAP4D5Q5</accession>
<evidence type="ECO:0000256" key="7">
    <source>
        <dbReference type="SAM" id="Phobius"/>
    </source>
</evidence>
<name>A0AAP4D5Q5_9PROT</name>
<feature type="transmembrane region" description="Helical" evidence="7">
    <location>
        <begin position="279"/>
        <end position="302"/>
    </location>
</feature>
<keyword evidence="2" id="KW-0813">Transport</keyword>
<keyword evidence="5 7" id="KW-1133">Transmembrane helix</keyword>
<keyword evidence="4 7" id="KW-0812">Transmembrane</keyword>
<evidence type="ECO:0000256" key="5">
    <source>
        <dbReference type="ARBA" id="ARBA00022989"/>
    </source>
</evidence>
<dbReference type="Gene3D" id="1.20.1250.20">
    <property type="entry name" value="MFS general substrate transporter like domains"/>
    <property type="match status" value="2"/>
</dbReference>
<gene>
    <name evidence="8" type="ORF">PZ740_10735</name>
</gene>
<keyword evidence="3" id="KW-1003">Cell membrane</keyword>
<feature type="transmembrane region" description="Helical" evidence="7">
    <location>
        <begin position="396"/>
        <end position="421"/>
    </location>
</feature>
<evidence type="ECO:0000313" key="8">
    <source>
        <dbReference type="EMBL" id="MDF1586855.1"/>
    </source>
</evidence>
<sequence length="437" mass="45075">MRLTGSRKEPPSGRGARAGNGIILASTFRALASLAVPDARQLWMAGVAVGVMRWLELLAFSLWALQVTGSPLVVASTTLLRMLPLLLLSVPLSALIEGRDKRRVLLVNLAFVAGLCLVMLAVSLAGAMSVPLLLLASFLGGVFWAVEQPVRRTLLAERVGLERAGVSMSFEGASNQLTRALGAVAGGLAAQLVGLAGVFLAGLLLYGTALLLVAATAPDGGGTGRTGRLASSAGLLDGLRHVARSRLLLGAALVTVIFNLWAFPYVALAPVVAERVLELSPLGIGTVLAFEGLGGFLACMSIASGARPEHFRRLYSLGPVVLMAATLLFACTASVPLACLLLFLGGFGMGSFSAMQMVIPLQAAPPAIRMRVVGVISMSIGTSPLGFFHAGLMGEILGAAGAMVVIGLEGLLATALLLWLLPELVALRAPAADRGPH</sequence>
<dbReference type="CDD" id="cd06173">
    <property type="entry name" value="MFS_MefA_like"/>
    <property type="match status" value="1"/>
</dbReference>
<comment type="subcellular location">
    <subcellularLocation>
        <location evidence="1">Cell membrane</location>
        <topology evidence="1">Multi-pass membrane protein</topology>
    </subcellularLocation>
</comment>
<dbReference type="RefSeq" id="WP_327789328.1">
    <property type="nucleotide sequence ID" value="NZ_JARGEQ010000096.1"/>
</dbReference>
<dbReference type="GO" id="GO:0005886">
    <property type="term" value="C:plasma membrane"/>
    <property type="evidence" value="ECO:0007669"/>
    <property type="project" value="UniProtKB-SubCell"/>
</dbReference>
<evidence type="ECO:0000256" key="1">
    <source>
        <dbReference type="ARBA" id="ARBA00004651"/>
    </source>
</evidence>
<dbReference type="Proteomes" id="UP001301140">
    <property type="component" value="Unassembled WGS sequence"/>
</dbReference>
<dbReference type="InterPro" id="IPR005829">
    <property type="entry name" value="Sugar_transporter_CS"/>
</dbReference>
<evidence type="ECO:0000256" key="4">
    <source>
        <dbReference type="ARBA" id="ARBA00022692"/>
    </source>
</evidence>
<protein>
    <submittedName>
        <fullName evidence="8">MFS transporter</fullName>
    </submittedName>
</protein>
<reference evidence="8 9" key="1">
    <citation type="submission" date="2023-03" db="EMBL/GenBank/DDBJ databases">
        <title>YIM 152171 draft genome.</title>
        <authorList>
            <person name="Yang Z."/>
        </authorList>
    </citation>
    <scope>NUCLEOTIDE SEQUENCE [LARGE SCALE GENOMIC DNA]</scope>
    <source>
        <strain evidence="8 9">YIM 152171</strain>
    </source>
</reference>
<dbReference type="GO" id="GO:0022857">
    <property type="term" value="F:transmembrane transporter activity"/>
    <property type="evidence" value="ECO:0007669"/>
    <property type="project" value="InterPro"/>
</dbReference>
<dbReference type="InterPro" id="IPR036259">
    <property type="entry name" value="MFS_trans_sf"/>
</dbReference>
<feature type="transmembrane region" description="Helical" evidence="7">
    <location>
        <begin position="247"/>
        <end position="267"/>
    </location>
</feature>
<dbReference type="SUPFAM" id="SSF103473">
    <property type="entry name" value="MFS general substrate transporter"/>
    <property type="match status" value="1"/>
</dbReference>
<proteinExistence type="predicted"/>